<dbReference type="EMBL" id="JAPFRF010000024">
    <property type="protein sequence ID" value="KAJ7303347.1"/>
    <property type="molecule type" value="Genomic_DNA"/>
</dbReference>
<organism evidence="2 3">
    <name type="scientific">Phrynocephalus forsythii</name>
    <dbReference type="NCBI Taxonomy" id="171643"/>
    <lineage>
        <taxon>Eukaryota</taxon>
        <taxon>Metazoa</taxon>
        <taxon>Chordata</taxon>
        <taxon>Craniata</taxon>
        <taxon>Vertebrata</taxon>
        <taxon>Euteleostomi</taxon>
        <taxon>Lepidosauria</taxon>
        <taxon>Squamata</taxon>
        <taxon>Bifurcata</taxon>
        <taxon>Unidentata</taxon>
        <taxon>Episquamata</taxon>
        <taxon>Toxicofera</taxon>
        <taxon>Iguania</taxon>
        <taxon>Acrodonta</taxon>
        <taxon>Agamidae</taxon>
        <taxon>Agaminae</taxon>
        <taxon>Phrynocephalus</taxon>
    </lineage>
</organism>
<evidence type="ECO:0000313" key="2">
    <source>
        <dbReference type="EMBL" id="KAJ7303347.1"/>
    </source>
</evidence>
<name>A0A9Q0X5K6_9SAUR</name>
<keyword evidence="3" id="KW-1185">Reference proteome</keyword>
<evidence type="ECO:0000313" key="3">
    <source>
        <dbReference type="Proteomes" id="UP001142489"/>
    </source>
</evidence>
<proteinExistence type="predicted"/>
<gene>
    <name evidence="2" type="ORF">JRQ81_012290</name>
</gene>
<feature type="region of interest" description="Disordered" evidence="1">
    <location>
        <begin position="69"/>
        <end position="139"/>
    </location>
</feature>
<comment type="caution">
    <text evidence="2">The sequence shown here is derived from an EMBL/GenBank/DDBJ whole genome shotgun (WGS) entry which is preliminary data.</text>
</comment>
<dbReference type="Proteomes" id="UP001142489">
    <property type="component" value="Unassembled WGS sequence"/>
</dbReference>
<dbReference type="OrthoDB" id="10650548at2759"/>
<feature type="compositionally biased region" description="Low complexity" evidence="1">
    <location>
        <begin position="78"/>
        <end position="91"/>
    </location>
</feature>
<feature type="compositionally biased region" description="Polar residues" evidence="1">
    <location>
        <begin position="129"/>
        <end position="139"/>
    </location>
</feature>
<reference evidence="2" key="1">
    <citation type="journal article" date="2023" name="DNA Res.">
        <title>Chromosome-level genome assembly of Phrynocephalus forsythii using third-generation DNA sequencing and Hi-C analysis.</title>
        <authorList>
            <person name="Qi Y."/>
            <person name="Zhao W."/>
            <person name="Zhao Y."/>
            <person name="Niu C."/>
            <person name="Cao S."/>
            <person name="Zhang Y."/>
        </authorList>
    </citation>
    <scope>NUCLEOTIDE SEQUENCE</scope>
    <source>
        <tissue evidence="2">Muscle</tissue>
    </source>
</reference>
<evidence type="ECO:0000256" key="1">
    <source>
        <dbReference type="SAM" id="MobiDB-lite"/>
    </source>
</evidence>
<feature type="compositionally biased region" description="Basic and acidic residues" evidence="1">
    <location>
        <begin position="101"/>
        <end position="114"/>
    </location>
</feature>
<sequence length="139" mass="15184">MASAALFKRCEACPNKIPFADGHSLCLYCLGETHQPATCPQCRKLTKPALKHRLKSLRAYLWEKSLKPMEAQAQSEASVPSPSSRSKSSSKPMEKKKKKKLDSVKAPAERHQSRDPGSTTTFAPHPVTSPLTAAAPQQS</sequence>
<protein>
    <submittedName>
        <fullName evidence="2">Uncharacterized protein</fullName>
    </submittedName>
</protein>
<dbReference type="AlphaFoldDB" id="A0A9Q0X5K6"/>
<accession>A0A9Q0X5K6</accession>